<feature type="coiled-coil region" evidence="1">
    <location>
        <begin position="123"/>
        <end position="152"/>
    </location>
</feature>
<keyword evidence="3" id="KW-0238">DNA-binding</keyword>
<dbReference type="GO" id="GO:0043565">
    <property type="term" value="F:sequence-specific DNA binding"/>
    <property type="evidence" value="ECO:0007669"/>
    <property type="project" value="InterPro"/>
</dbReference>
<dbReference type="AlphaFoldDB" id="A0A8A6LXN2"/>
<dbReference type="InterPro" id="IPR025422">
    <property type="entry name" value="TGA_domain"/>
</dbReference>
<dbReference type="OrthoDB" id="1895294at2759"/>
<feature type="domain" description="DOG1" evidence="2">
    <location>
        <begin position="10"/>
        <end position="245"/>
    </location>
</feature>
<accession>A0A8A6LXN2</accession>
<keyword evidence="3" id="KW-0371">Homeobox</keyword>
<gene>
    <name evidence="3" type="ORF">CRO_T134559</name>
</gene>
<organism evidence="3">
    <name type="scientific">Catharanthus roseus</name>
    <name type="common">Madagascar periwinkle</name>
    <name type="synonym">Vinca rosea</name>
    <dbReference type="NCBI Taxonomy" id="4058"/>
    <lineage>
        <taxon>Eukaryota</taxon>
        <taxon>Viridiplantae</taxon>
        <taxon>Streptophyta</taxon>
        <taxon>Embryophyta</taxon>
        <taxon>Tracheophyta</taxon>
        <taxon>Spermatophyta</taxon>
        <taxon>Magnoliopsida</taxon>
        <taxon>eudicotyledons</taxon>
        <taxon>Gunneridae</taxon>
        <taxon>Pentapetalae</taxon>
        <taxon>asterids</taxon>
        <taxon>lamiids</taxon>
        <taxon>Gentianales</taxon>
        <taxon>Apocynaceae</taxon>
        <taxon>Rauvolfioideae</taxon>
        <taxon>Vinceae</taxon>
        <taxon>Catharanthinae</taxon>
        <taxon>Catharanthus</taxon>
    </lineage>
</organism>
<dbReference type="EMBL" id="MT415008">
    <property type="protein sequence ID" value="QTJ02293.1"/>
    <property type="molecule type" value="mRNA"/>
</dbReference>
<evidence type="ECO:0000256" key="1">
    <source>
        <dbReference type="SAM" id="Coils"/>
    </source>
</evidence>
<evidence type="ECO:0000259" key="2">
    <source>
        <dbReference type="PROSITE" id="PS51806"/>
    </source>
</evidence>
<dbReference type="InterPro" id="IPR051886">
    <property type="entry name" value="Seed_Dev/Stress_Resp_Reg"/>
</dbReference>
<keyword evidence="1" id="KW-0175">Coiled coil</keyword>
<proteinExistence type="evidence at transcript level"/>
<dbReference type="PROSITE" id="PS51806">
    <property type="entry name" value="DOG1"/>
    <property type="match status" value="1"/>
</dbReference>
<name>A0A8A6LXN2_CATRO</name>
<dbReference type="GO" id="GO:0006351">
    <property type="term" value="P:DNA-templated transcription"/>
    <property type="evidence" value="ECO:0007669"/>
    <property type="project" value="InterPro"/>
</dbReference>
<sequence length="253" mass="28935">MKKMMRSQLEENFSSFFEKWMCQLEEYVQLLLSFSRGKEFHNESEFEGMVNKLTALHKEYYTTKWAAAHQDVCVFFSPIWLSPFEKALLWITGWKPSSVFRVFDSLRKSQLLVDISEEQLKKIDGLKAKISLDEEKVEREMERQQVAVANRRMVELAGLASRIRRSSGGNSGGPGAAQIDALVEVAIKGMISGLERVMKMGDCVRLKTLKGLLDLLNPIQSVDLLAAFSMVQIQMRKWGKKKDMINQLCSQIS</sequence>
<reference evidence="3" key="1">
    <citation type="journal article" date="2020" name="bioRxiv">
        <title>Subfunctionalization of paralog transcription factors contributes to regulation of alkaloid pathway branch choice in Catharanthus roseus.</title>
        <authorList>
            <person name="Colinas M."/>
            <person name="Pollier J."/>
            <person name="Vaneechoutte D."/>
            <person name="Malat D.G."/>
            <person name="Schweizer F."/>
            <person name="De Milde L."/>
            <person name="De Clercq R."/>
            <person name="Guedes J.G."/>
            <person name="Martinez-Cortes T."/>
            <person name="Molina Hidalgo F.J."/>
            <person name="Sottomayor M."/>
            <person name="Vandepoele K."/>
            <person name="Goossens A."/>
        </authorList>
    </citation>
    <scope>NUCLEOTIDE SEQUENCE</scope>
</reference>
<evidence type="ECO:0000313" key="3">
    <source>
        <dbReference type="EMBL" id="QTJ02293.1"/>
    </source>
</evidence>
<protein>
    <submittedName>
        <fullName evidence="3">Homeodomain type transcription factor</fullName>
    </submittedName>
</protein>
<dbReference type="PANTHER" id="PTHR46354:SF2">
    <property type="entry name" value="PROTEIN DOG1-LIKE 4"/>
    <property type="match status" value="1"/>
</dbReference>
<dbReference type="Pfam" id="PF14144">
    <property type="entry name" value="DOG1"/>
    <property type="match status" value="1"/>
</dbReference>
<dbReference type="PANTHER" id="PTHR46354">
    <property type="entry name" value="DOG1 DOMAIN-CONTAINING PROTEIN"/>
    <property type="match status" value="1"/>
</dbReference>